<evidence type="ECO:0000256" key="7">
    <source>
        <dbReference type="ARBA" id="ARBA00023128"/>
    </source>
</evidence>
<evidence type="ECO:0000256" key="9">
    <source>
        <dbReference type="PROSITE-ProRule" id="PRU00282"/>
    </source>
</evidence>
<comment type="similarity">
    <text evidence="2 10">Belongs to the mitochondrial carrier (TC 2.A.29) family.</text>
</comment>
<keyword evidence="12" id="KW-1185">Reference proteome</keyword>
<dbReference type="PANTHER" id="PTHR45624:SF12">
    <property type="entry name" value="MITOCHONDRIAL ORNITHINE TRANSPORTER 1"/>
    <property type="match status" value="1"/>
</dbReference>
<evidence type="ECO:0000256" key="10">
    <source>
        <dbReference type="RuleBase" id="RU000488"/>
    </source>
</evidence>
<evidence type="ECO:0000256" key="5">
    <source>
        <dbReference type="ARBA" id="ARBA00022737"/>
    </source>
</evidence>
<dbReference type="Pfam" id="PF00153">
    <property type="entry name" value="Mito_carr"/>
    <property type="match status" value="1"/>
</dbReference>
<proteinExistence type="inferred from homology"/>
<dbReference type="InterPro" id="IPR050567">
    <property type="entry name" value="Mitochondrial_Carrier"/>
</dbReference>
<keyword evidence="3 10" id="KW-0813">Transport</keyword>
<feature type="repeat" description="Solcar" evidence="9">
    <location>
        <begin position="2"/>
        <end position="93"/>
    </location>
</feature>
<keyword evidence="7" id="KW-0496">Mitochondrion</keyword>
<dbReference type="PROSITE" id="PS50920">
    <property type="entry name" value="SOLCAR"/>
    <property type="match status" value="1"/>
</dbReference>
<gene>
    <name evidence="11" type="ORF">T459_02467</name>
</gene>
<evidence type="ECO:0000313" key="11">
    <source>
        <dbReference type="EMBL" id="PHT94585.1"/>
    </source>
</evidence>
<evidence type="ECO:0000256" key="2">
    <source>
        <dbReference type="ARBA" id="ARBA00006375"/>
    </source>
</evidence>
<organism evidence="11 12">
    <name type="scientific">Capsicum annuum</name>
    <name type="common">Capsicum pepper</name>
    <dbReference type="NCBI Taxonomy" id="4072"/>
    <lineage>
        <taxon>Eukaryota</taxon>
        <taxon>Viridiplantae</taxon>
        <taxon>Streptophyta</taxon>
        <taxon>Embryophyta</taxon>
        <taxon>Tracheophyta</taxon>
        <taxon>Spermatophyta</taxon>
        <taxon>Magnoliopsida</taxon>
        <taxon>eudicotyledons</taxon>
        <taxon>Gunneridae</taxon>
        <taxon>Pentapetalae</taxon>
        <taxon>asterids</taxon>
        <taxon>lamiids</taxon>
        <taxon>Solanales</taxon>
        <taxon>Solanaceae</taxon>
        <taxon>Solanoideae</taxon>
        <taxon>Capsiceae</taxon>
        <taxon>Capsicum</taxon>
    </lineage>
</organism>
<comment type="subcellular location">
    <subcellularLocation>
        <location evidence="1">Mitochondrion membrane</location>
        <topology evidence="1">Multi-pass membrane protein</topology>
    </subcellularLocation>
</comment>
<dbReference type="AlphaFoldDB" id="A0A2G3AK18"/>
<dbReference type="GO" id="GO:0031966">
    <property type="term" value="C:mitochondrial membrane"/>
    <property type="evidence" value="ECO:0007669"/>
    <property type="project" value="UniProtKB-SubCell"/>
</dbReference>
<evidence type="ECO:0000256" key="6">
    <source>
        <dbReference type="ARBA" id="ARBA00022989"/>
    </source>
</evidence>
<dbReference type="OMA" id="YCEPANR"/>
<dbReference type="STRING" id="4072.A0A2G3AK18"/>
<keyword evidence="4 9" id="KW-0812">Transmembrane</keyword>
<comment type="caution">
    <text evidence="11">The sequence shown here is derived from an EMBL/GenBank/DDBJ whole genome shotgun (WGS) entry which is preliminary data.</text>
</comment>
<dbReference type="EMBL" id="AYRZ02000001">
    <property type="protein sequence ID" value="PHT94585.1"/>
    <property type="molecule type" value="Genomic_DNA"/>
</dbReference>
<protein>
    <submittedName>
        <fullName evidence="11">Mitochondrial carnitine/acylcarnitine carrier-like protein</fullName>
    </submittedName>
</protein>
<accession>A0A2G3AK18</accession>
<keyword evidence="5" id="KW-0677">Repeat</keyword>
<dbReference type="PANTHER" id="PTHR45624">
    <property type="entry name" value="MITOCHONDRIAL BASIC AMINO ACIDS TRANSPORTER-RELATED"/>
    <property type="match status" value="1"/>
</dbReference>
<dbReference type="InterPro" id="IPR018108">
    <property type="entry name" value="MCP_transmembrane"/>
</dbReference>
<dbReference type="Gramene" id="PHT94585">
    <property type="protein sequence ID" value="PHT94585"/>
    <property type="gene ID" value="T459_02467"/>
</dbReference>
<dbReference type="SUPFAM" id="SSF103506">
    <property type="entry name" value="Mitochondrial carrier"/>
    <property type="match status" value="1"/>
</dbReference>
<keyword evidence="6" id="KW-1133">Transmembrane helix</keyword>
<reference evidence="11 12" key="1">
    <citation type="journal article" date="2014" name="Nat. Genet.">
        <title>Genome sequence of the hot pepper provides insights into the evolution of pungency in Capsicum species.</title>
        <authorList>
            <person name="Kim S."/>
            <person name="Park M."/>
            <person name="Yeom S.I."/>
            <person name="Kim Y.M."/>
            <person name="Lee J.M."/>
            <person name="Lee H.A."/>
            <person name="Seo E."/>
            <person name="Choi J."/>
            <person name="Cheong K."/>
            <person name="Kim K.T."/>
            <person name="Jung K."/>
            <person name="Lee G.W."/>
            <person name="Oh S.K."/>
            <person name="Bae C."/>
            <person name="Kim S.B."/>
            <person name="Lee H.Y."/>
            <person name="Kim S.Y."/>
            <person name="Kim M.S."/>
            <person name="Kang B.C."/>
            <person name="Jo Y.D."/>
            <person name="Yang H.B."/>
            <person name="Jeong H.J."/>
            <person name="Kang W.H."/>
            <person name="Kwon J.K."/>
            <person name="Shin C."/>
            <person name="Lim J.Y."/>
            <person name="Park J.H."/>
            <person name="Huh J.H."/>
            <person name="Kim J.S."/>
            <person name="Kim B.D."/>
            <person name="Cohen O."/>
            <person name="Paran I."/>
            <person name="Suh M.C."/>
            <person name="Lee S.B."/>
            <person name="Kim Y.K."/>
            <person name="Shin Y."/>
            <person name="Noh S.J."/>
            <person name="Park J."/>
            <person name="Seo Y.S."/>
            <person name="Kwon S.Y."/>
            <person name="Kim H.A."/>
            <person name="Park J.M."/>
            <person name="Kim H.J."/>
            <person name="Choi S.B."/>
            <person name="Bosland P.W."/>
            <person name="Reeves G."/>
            <person name="Jo S.H."/>
            <person name="Lee B.W."/>
            <person name="Cho H.T."/>
            <person name="Choi H.S."/>
            <person name="Lee M.S."/>
            <person name="Yu Y."/>
            <person name="Do Choi Y."/>
            <person name="Park B.S."/>
            <person name="van Deynze A."/>
            <person name="Ashrafi H."/>
            <person name="Hill T."/>
            <person name="Kim W.T."/>
            <person name="Pai H.S."/>
            <person name="Ahn H.K."/>
            <person name="Yeam I."/>
            <person name="Giovannoni J.J."/>
            <person name="Rose J.K."/>
            <person name="Sorensen I."/>
            <person name="Lee S.J."/>
            <person name="Kim R.W."/>
            <person name="Choi I.Y."/>
            <person name="Choi B.S."/>
            <person name="Lim J.S."/>
            <person name="Lee Y.H."/>
            <person name="Choi D."/>
        </authorList>
    </citation>
    <scope>NUCLEOTIDE SEQUENCE [LARGE SCALE GENOMIC DNA]</scope>
    <source>
        <strain evidence="12">cv. CM334</strain>
    </source>
</reference>
<evidence type="ECO:0000313" key="12">
    <source>
        <dbReference type="Proteomes" id="UP000222542"/>
    </source>
</evidence>
<evidence type="ECO:0000256" key="3">
    <source>
        <dbReference type="ARBA" id="ARBA00022448"/>
    </source>
</evidence>
<name>A0A2G3AK18_CAPAN</name>
<sequence>MGDIAKDLTSGTVGGATQLIIGHPFDTIKVKLRSQPTPLPGQQPKYSGAIDAIRQTVAAEGDRGLFKDMGAPLATVEAFNAVLFIVRGQTEAFLRWSFSYCEPANRLRGCCWNCCVFSCLPN</sequence>
<dbReference type="Proteomes" id="UP000222542">
    <property type="component" value="Unassembled WGS sequence"/>
</dbReference>
<dbReference type="Gene3D" id="1.50.40.10">
    <property type="entry name" value="Mitochondrial carrier domain"/>
    <property type="match status" value="1"/>
</dbReference>
<keyword evidence="8 9" id="KW-0472">Membrane</keyword>
<reference evidence="11 12" key="2">
    <citation type="journal article" date="2017" name="Genome Biol.">
        <title>New reference genome sequences of hot pepper reveal the massive evolution of plant disease-resistance genes by retroduplication.</title>
        <authorList>
            <person name="Kim S."/>
            <person name="Park J."/>
            <person name="Yeom S.I."/>
            <person name="Kim Y.M."/>
            <person name="Seo E."/>
            <person name="Kim K.T."/>
            <person name="Kim M.S."/>
            <person name="Lee J.M."/>
            <person name="Cheong K."/>
            <person name="Shin H.S."/>
            <person name="Kim S.B."/>
            <person name="Han K."/>
            <person name="Lee J."/>
            <person name="Park M."/>
            <person name="Lee H.A."/>
            <person name="Lee H.Y."/>
            <person name="Lee Y."/>
            <person name="Oh S."/>
            <person name="Lee J.H."/>
            <person name="Choi E."/>
            <person name="Choi E."/>
            <person name="Lee S.E."/>
            <person name="Jeon J."/>
            <person name="Kim H."/>
            <person name="Choi G."/>
            <person name="Song H."/>
            <person name="Lee J."/>
            <person name="Lee S.C."/>
            <person name="Kwon J.K."/>
            <person name="Lee H.Y."/>
            <person name="Koo N."/>
            <person name="Hong Y."/>
            <person name="Kim R.W."/>
            <person name="Kang W.H."/>
            <person name="Huh J.H."/>
            <person name="Kang B.C."/>
            <person name="Yang T.J."/>
            <person name="Lee Y.H."/>
            <person name="Bennetzen J.L."/>
            <person name="Choi D."/>
        </authorList>
    </citation>
    <scope>NUCLEOTIDE SEQUENCE [LARGE SCALE GENOMIC DNA]</scope>
    <source>
        <strain evidence="12">cv. CM334</strain>
    </source>
</reference>
<evidence type="ECO:0000256" key="1">
    <source>
        <dbReference type="ARBA" id="ARBA00004225"/>
    </source>
</evidence>
<evidence type="ECO:0000256" key="4">
    <source>
        <dbReference type="ARBA" id="ARBA00022692"/>
    </source>
</evidence>
<dbReference type="InterPro" id="IPR023395">
    <property type="entry name" value="MCP_dom_sf"/>
</dbReference>
<evidence type="ECO:0000256" key="8">
    <source>
        <dbReference type="ARBA" id="ARBA00023136"/>
    </source>
</evidence>